<feature type="region of interest" description="Disordered" evidence="1">
    <location>
        <begin position="1"/>
        <end position="21"/>
    </location>
</feature>
<dbReference type="GeneID" id="54287120"/>
<dbReference type="EMBL" id="ML978084">
    <property type="protein sequence ID" value="KAF2008372.1"/>
    <property type="molecule type" value="Genomic_DNA"/>
</dbReference>
<evidence type="ECO:0000313" key="3">
    <source>
        <dbReference type="Proteomes" id="UP000799778"/>
    </source>
</evidence>
<keyword evidence="3" id="KW-1185">Reference proteome</keyword>
<evidence type="ECO:0000256" key="1">
    <source>
        <dbReference type="SAM" id="MobiDB-lite"/>
    </source>
</evidence>
<gene>
    <name evidence="2" type="ORF">BU24DRAFT_429403</name>
</gene>
<evidence type="ECO:0000313" key="2">
    <source>
        <dbReference type="EMBL" id="KAF2008372.1"/>
    </source>
</evidence>
<feature type="region of interest" description="Disordered" evidence="1">
    <location>
        <begin position="149"/>
        <end position="169"/>
    </location>
</feature>
<dbReference type="AlphaFoldDB" id="A0A6A5X626"/>
<dbReference type="Proteomes" id="UP000799778">
    <property type="component" value="Unassembled WGS sequence"/>
</dbReference>
<accession>A0A6A5X626</accession>
<reference evidence="2" key="1">
    <citation type="journal article" date="2020" name="Stud. Mycol.">
        <title>101 Dothideomycetes genomes: a test case for predicting lifestyles and emergence of pathogens.</title>
        <authorList>
            <person name="Haridas S."/>
            <person name="Albert R."/>
            <person name="Binder M."/>
            <person name="Bloem J."/>
            <person name="Labutti K."/>
            <person name="Salamov A."/>
            <person name="Andreopoulos B."/>
            <person name="Baker S."/>
            <person name="Barry K."/>
            <person name="Bills G."/>
            <person name="Bluhm B."/>
            <person name="Cannon C."/>
            <person name="Castanera R."/>
            <person name="Culley D."/>
            <person name="Daum C."/>
            <person name="Ezra D."/>
            <person name="Gonzalez J."/>
            <person name="Henrissat B."/>
            <person name="Kuo A."/>
            <person name="Liang C."/>
            <person name="Lipzen A."/>
            <person name="Lutzoni F."/>
            <person name="Magnuson J."/>
            <person name="Mondo S."/>
            <person name="Nolan M."/>
            <person name="Ohm R."/>
            <person name="Pangilinan J."/>
            <person name="Park H.-J."/>
            <person name="Ramirez L."/>
            <person name="Alfaro M."/>
            <person name="Sun H."/>
            <person name="Tritt A."/>
            <person name="Yoshinaga Y."/>
            <person name="Zwiers L.-H."/>
            <person name="Turgeon B."/>
            <person name="Goodwin S."/>
            <person name="Spatafora J."/>
            <person name="Crous P."/>
            <person name="Grigoriev I."/>
        </authorList>
    </citation>
    <scope>NUCLEOTIDE SEQUENCE</scope>
    <source>
        <strain evidence="2">CBS 175.79</strain>
    </source>
</reference>
<sequence length="169" mass="18389">MANRDDTQAAPTGLPEHVSIYSPSDAQAGDDLFNAQIFTRLSISSSTSSRVIATALATSSNSTNNTVSQSFCVQHNNVLLVFDTDTKDDCDLHHEHVRTVCLMLKDHDYAIDYARCVFDAVSAQQAGFQFDKMNGGSILIVDIMALQDEEDDTSSDEGEDNKSTENDSA</sequence>
<protein>
    <submittedName>
        <fullName evidence="2">Uncharacterized protein</fullName>
    </submittedName>
</protein>
<dbReference type="RefSeq" id="XP_033376711.1">
    <property type="nucleotide sequence ID" value="XM_033529723.1"/>
</dbReference>
<feature type="compositionally biased region" description="Acidic residues" evidence="1">
    <location>
        <begin position="149"/>
        <end position="159"/>
    </location>
</feature>
<organism evidence="2 3">
    <name type="scientific">Aaosphaeria arxii CBS 175.79</name>
    <dbReference type="NCBI Taxonomy" id="1450172"/>
    <lineage>
        <taxon>Eukaryota</taxon>
        <taxon>Fungi</taxon>
        <taxon>Dikarya</taxon>
        <taxon>Ascomycota</taxon>
        <taxon>Pezizomycotina</taxon>
        <taxon>Dothideomycetes</taxon>
        <taxon>Pleosporomycetidae</taxon>
        <taxon>Pleosporales</taxon>
        <taxon>Pleosporales incertae sedis</taxon>
        <taxon>Aaosphaeria</taxon>
    </lineage>
</organism>
<name>A0A6A5X626_9PLEO</name>
<dbReference type="OrthoDB" id="5280080at2759"/>
<proteinExistence type="predicted"/>
<feature type="compositionally biased region" description="Basic and acidic residues" evidence="1">
    <location>
        <begin position="160"/>
        <end position="169"/>
    </location>
</feature>